<evidence type="ECO:0000256" key="1">
    <source>
        <dbReference type="ARBA" id="ARBA00004651"/>
    </source>
</evidence>
<comment type="subcellular location">
    <subcellularLocation>
        <location evidence="1 7">Cell membrane</location>
        <topology evidence="1 7">Multi-pass membrane protein</topology>
    </subcellularLocation>
</comment>
<dbReference type="PANTHER" id="PTHR30151">
    <property type="entry name" value="ALKANE SULFONATE ABC TRANSPORTER-RELATED, MEMBRANE SUBUNIT"/>
    <property type="match status" value="1"/>
</dbReference>
<feature type="domain" description="ABC transmembrane type-1" evidence="8">
    <location>
        <begin position="58"/>
        <end position="241"/>
    </location>
</feature>
<feature type="transmembrane region" description="Helical" evidence="7">
    <location>
        <begin position="65"/>
        <end position="84"/>
    </location>
</feature>
<dbReference type="Gene3D" id="1.10.3720.10">
    <property type="entry name" value="MetI-like"/>
    <property type="match status" value="1"/>
</dbReference>
<name>A0A4Y7RNJ7_9FIRM</name>
<dbReference type="InterPro" id="IPR000515">
    <property type="entry name" value="MetI-like"/>
</dbReference>
<keyword evidence="3" id="KW-1003">Cell membrane</keyword>
<feature type="transmembrane region" description="Helical" evidence="7">
    <location>
        <begin position="12"/>
        <end position="31"/>
    </location>
</feature>
<gene>
    <name evidence="9" type="primary">ssuC_3</name>
    <name evidence="9" type="ORF">Pmgp_02788</name>
</gene>
<feature type="transmembrane region" description="Helical" evidence="7">
    <location>
        <begin position="222"/>
        <end position="241"/>
    </location>
</feature>
<evidence type="ECO:0000256" key="2">
    <source>
        <dbReference type="ARBA" id="ARBA00022448"/>
    </source>
</evidence>
<proteinExistence type="inferred from homology"/>
<evidence type="ECO:0000313" key="9">
    <source>
        <dbReference type="EMBL" id="TEB09877.1"/>
    </source>
</evidence>
<organism evidence="9 10">
    <name type="scientific">Pelotomaculum propionicicum</name>
    <dbReference type="NCBI Taxonomy" id="258475"/>
    <lineage>
        <taxon>Bacteria</taxon>
        <taxon>Bacillati</taxon>
        <taxon>Bacillota</taxon>
        <taxon>Clostridia</taxon>
        <taxon>Eubacteriales</taxon>
        <taxon>Desulfotomaculaceae</taxon>
        <taxon>Pelotomaculum</taxon>
    </lineage>
</organism>
<feature type="transmembrane region" description="Helical" evidence="7">
    <location>
        <begin position="124"/>
        <end position="143"/>
    </location>
</feature>
<evidence type="ECO:0000256" key="5">
    <source>
        <dbReference type="ARBA" id="ARBA00022989"/>
    </source>
</evidence>
<feature type="transmembrane region" description="Helical" evidence="7">
    <location>
        <begin position="185"/>
        <end position="210"/>
    </location>
</feature>
<sequence length="254" mass="28343">MPLSKFKKTLSDYSIAVLILLVLWEAASMWLNKSYLPGPYLSFLTFGQELGRKLGPHLLVSTGRVVISLVTALIPAVLLGMVLGRVEKYDRIAAPLIYLTYPVPKIIFLPLVVTLMGLGNLSKIFLIWIIVFFQILVTARDAARQVNKSMVDSVLSLGAGEMQIYRHVIFPSCLPKILTALRISLGTAIAVLFFSETVANLGGYGGIGYYVMEAWARLEWNVMFAGIIAMGIMGFVLYLFLDWLEKKICPWEFL</sequence>
<comment type="caution">
    <text evidence="9">The sequence shown here is derived from an EMBL/GenBank/DDBJ whole genome shotgun (WGS) entry which is preliminary data.</text>
</comment>
<dbReference type="OrthoDB" id="9804353at2"/>
<keyword evidence="6 7" id="KW-0472">Membrane</keyword>
<evidence type="ECO:0000256" key="4">
    <source>
        <dbReference type="ARBA" id="ARBA00022692"/>
    </source>
</evidence>
<dbReference type="Proteomes" id="UP000297597">
    <property type="component" value="Unassembled WGS sequence"/>
</dbReference>
<keyword evidence="2 7" id="KW-0813">Transport</keyword>
<evidence type="ECO:0000256" key="3">
    <source>
        <dbReference type="ARBA" id="ARBA00022475"/>
    </source>
</evidence>
<feature type="transmembrane region" description="Helical" evidence="7">
    <location>
        <begin position="96"/>
        <end position="118"/>
    </location>
</feature>
<dbReference type="SUPFAM" id="SSF161098">
    <property type="entry name" value="MetI-like"/>
    <property type="match status" value="1"/>
</dbReference>
<evidence type="ECO:0000256" key="7">
    <source>
        <dbReference type="RuleBase" id="RU363032"/>
    </source>
</evidence>
<dbReference type="Pfam" id="PF00528">
    <property type="entry name" value="BPD_transp_1"/>
    <property type="match status" value="1"/>
</dbReference>
<dbReference type="PROSITE" id="PS50928">
    <property type="entry name" value="ABC_TM1"/>
    <property type="match status" value="1"/>
</dbReference>
<dbReference type="PANTHER" id="PTHR30151:SF25">
    <property type="entry name" value="TAURINE TRANSPORT SYSTEM PERMEASE PROTEIN TAUC"/>
    <property type="match status" value="1"/>
</dbReference>
<keyword evidence="4 7" id="KW-0812">Transmembrane</keyword>
<reference evidence="9 10" key="1">
    <citation type="journal article" date="2018" name="Environ. Microbiol.">
        <title>Novel energy conservation strategies and behaviour of Pelotomaculum schinkii driving syntrophic propionate catabolism.</title>
        <authorList>
            <person name="Hidalgo-Ahumada C.A.P."/>
            <person name="Nobu M.K."/>
            <person name="Narihiro T."/>
            <person name="Tamaki H."/>
            <person name="Liu W.T."/>
            <person name="Kamagata Y."/>
            <person name="Stams A.J.M."/>
            <person name="Imachi H."/>
            <person name="Sousa D.Z."/>
        </authorList>
    </citation>
    <scope>NUCLEOTIDE SEQUENCE [LARGE SCALE GENOMIC DNA]</scope>
    <source>
        <strain evidence="9 10">MGP</strain>
    </source>
</reference>
<accession>A0A4Y7RNJ7</accession>
<protein>
    <submittedName>
        <fullName evidence="9">Putative aliphatic sulfonates transport permease protein SsuC</fullName>
    </submittedName>
</protein>
<evidence type="ECO:0000313" key="10">
    <source>
        <dbReference type="Proteomes" id="UP000297597"/>
    </source>
</evidence>
<dbReference type="GO" id="GO:0005886">
    <property type="term" value="C:plasma membrane"/>
    <property type="evidence" value="ECO:0007669"/>
    <property type="project" value="UniProtKB-SubCell"/>
</dbReference>
<comment type="similarity">
    <text evidence="7">Belongs to the binding-protein-dependent transport system permease family.</text>
</comment>
<evidence type="ECO:0000256" key="6">
    <source>
        <dbReference type="ARBA" id="ARBA00023136"/>
    </source>
</evidence>
<dbReference type="InterPro" id="IPR035906">
    <property type="entry name" value="MetI-like_sf"/>
</dbReference>
<keyword evidence="5 7" id="KW-1133">Transmembrane helix</keyword>
<dbReference type="CDD" id="cd06261">
    <property type="entry name" value="TM_PBP2"/>
    <property type="match status" value="1"/>
</dbReference>
<dbReference type="GO" id="GO:0010438">
    <property type="term" value="P:cellular response to sulfur starvation"/>
    <property type="evidence" value="ECO:0007669"/>
    <property type="project" value="TreeGrafter"/>
</dbReference>
<dbReference type="RefSeq" id="WP_134214584.1">
    <property type="nucleotide sequence ID" value="NZ_QFFZ01000036.1"/>
</dbReference>
<dbReference type="AlphaFoldDB" id="A0A4Y7RNJ7"/>
<evidence type="ECO:0000259" key="8">
    <source>
        <dbReference type="PROSITE" id="PS50928"/>
    </source>
</evidence>
<keyword evidence="10" id="KW-1185">Reference proteome</keyword>
<dbReference type="GO" id="GO:0055085">
    <property type="term" value="P:transmembrane transport"/>
    <property type="evidence" value="ECO:0007669"/>
    <property type="project" value="InterPro"/>
</dbReference>
<dbReference type="EMBL" id="QFFZ01000036">
    <property type="protein sequence ID" value="TEB09877.1"/>
    <property type="molecule type" value="Genomic_DNA"/>
</dbReference>